<dbReference type="Pfam" id="PF03807">
    <property type="entry name" value="F420_oxidored"/>
    <property type="match status" value="1"/>
</dbReference>
<dbReference type="Gene3D" id="3.40.50.720">
    <property type="entry name" value="NAD(P)-binding Rossmann-like Domain"/>
    <property type="match status" value="1"/>
</dbReference>
<dbReference type="Gene3D" id="1.10.3730.10">
    <property type="entry name" value="ProC C-terminal domain-like"/>
    <property type="match status" value="1"/>
</dbReference>
<gene>
    <name evidence="4" type="primary">proC</name>
    <name evidence="10" type="ORF">AT959_01055</name>
</gene>
<dbReference type="PANTHER" id="PTHR11645">
    <property type="entry name" value="PYRROLINE-5-CARBOXYLATE REDUCTASE"/>
    <property type="match status" value="1"/>
</dbReference>
<comment type="catalytic activity">
    <reaction evidence="4">
        <text>L-proline + NADP(+) = (S)-1-pyrroline-5-carboxylate + NADPH + 2 H(+)</text>
        <dbReference type="Rhea" id="RHEA:14109"/>
        <dbReference type="ChEBI" id="CHEBI:15378"/>
        <dbReference type="ChEBI" id="CHEBI:17388"/>
        <dbReference type="ChEBI" id="CHEBI:57783"/>
        <dbReference type="ChEBI" id="CHEBI:58349"/>
        <dbReference type="ChEBI" id="CHEBI:60039"/>
        <dbReference type="EC" id="1.5.1.2"/>
    </reaction>
</comment>
<dbReference type="Pfam" id="PF14748">
    <property type="entry name" value="P5CR_dimer"/>
    <property type="match status" value="1"/>
</dbReference>
<comment type="catalytic activity">
    <reaction evidence="4">
        <text>L-proline + NAD(+) = (S)-1-pyrroline-5-carboxylate + NADH + 2 H(+)</text>
        <dbReference type="Rhea" id="RHEA:14105"/>
        <dbReference type="ChEBI" id="CHEBI:15378"/>
        <dbReference type="ChEBI" id="CHEBI:17388"/>
        <dbReference type="ChEBI" id="CHEBI:57540"/>
        <dbReference type="ChEBI" id="CHEBI:57945"/>
        <dbReference type="ChEBI" id="CHEBI:60039"/>
        <dbReference type="EC" id="1.5.1.2"/>
    </reaction>
</comment>
<dbReference type="RefSeq" id="WP_066879653.1">
    <property type="nucleotide sequence ID" value="NZ_LODL01000005.1"/>
</dbReference>
<dbReference type="UniPathway" id="UPA00098">
    <property type="reaction ID" value="UER00361"/>
</dbReference>
<dbReference type="InterPro" id="IPR008927">
    <property type="entry name" value="6-PGluconate_DH-like_C_sf"/>
</dbReference>
<sequence length="269" mass="27180">MVQKLLVVGCGNMGAALAAGFAIAHPTADVVALDRDPERARLLLPPGSPVAVRQTPAELAGWQPDLVILALKPQVLGAALAEFIPLLRGALVISVAAGVGLSRLGELLGGHRRLVRAMPNLPVVVGQGMTTLYADSPAAADVAACTAVFDAVGQSAWVASEGQIDAATAIAGSGPAYFLALVEQLAKAGEAEGLPAELAQHLASRTFIGAASLLQQDGRPAATLKAAVCSPRGTTEAGLAVLEQPDALPRAVAASVRAAHQRAVELADA</sequence>
<dbReference type="GO" id="GO:0055129">
    <property type="term" value="P:L-proline biosynthetic process"/>
    <property type="evidence" value="ECO:0007669"/>
    <property type="project" value="UniProtKB-UniRule"/>
</dbReference>
<dbReference type="PIRSF" id="PIRSF000193">
    <property type="entry name" value="Pyrrol-5-carb_rd"/>
    <property type="match status" value="1"/>
</dbReference>
<evidence type="ECO:0000256" key="5">
    <source>
        <dbReference type="NCBIfam" id="TIGR00112"/>
    </source>
</evidence>
<dbReference type="NCBIfam" id="TIGR00112">
    <property type="entry name" value="proC"/>
    <property type="match status" value="1"/>
</dbReference>
<feature type="domain" description="Pyrroline-5-carboxylate reductase catalytic N-terminal" evidence="8">
    <location>
        <begin position="6"/>
        <end position="98"/>
    </location>
</feature>
<keyword evidence="4" id="KW-0963">Cytoplasm</keyword>
<evidence type="ECO:0000256" key="1">
    <source>
        <dbReference type="ARBA" id="ARBA00005525"/>
    </source>
</evidence>
<evidence type="ECO:0000259" key="9">
    <source>
        <dbReference type="Pfam" id="PF14748"/>
    </source>
</evidence>
<dbReference type="EC" id="1.5.1.2" evidence="4 5"/>
<evidence type="ECO:0000313" key="10">
    <source>
        <dbReference type="EMBL" id="KXB32321.1"/>
    </source>
</evidence>
<comment type="function">
    <text evidence="4">Catalyzes the reduction of 1-pyrroline-5-carboxylate (PCA) to L-proline.</text>
</comment>
<dbReference type="AlphaFoldDB" id="A0A133XN09"/>
<organism evidence="10 11">
    <name type="scientific">Dechloromonas denitrificans</name>
    <dbReference type="NCBI Taxonomy" id="281362"/>
    <lineage>
        <taxon>Bacteria</taxon>
        <taxon>Pseudomonadati</taxon>
        <taxon>Pseudomonadota</taxon>
        <taxon>Betaproteobacteria</taxon>
        <taxon>Rhodocyclales</taxon>
        <taxon>Azonexaceae</taxon>
        <taxon>Dechloromonas</taxon>
    </lineage>
</organism>
<proteinExistence type="inferred from homology"/>
<evidence type="ECO:0000256" key="7">
    <source>
        <dbReference type="SAM" id="SignalP"/>
    </source>
</evidence>
<evidence type="ECO:0000256" key="3">
    <source>
        <dbReference type="ARBA" id="ARBA00023002"/>
    </source>
</evidence>
<keyword evidence="4" id="KW-0028">Amino-acid biosynthesis</keyword>
<evidence type="ECO:0000256" key="2">
    <source>
        <dbReference type="ARBA" id="ARBA00022857"/>
    </source>
</evidence>
<name>A0A133XN09_9RHOO</name>
<dbReference type="Proteomes" id="UP000070186">
    <property type="component" value="Unassembled WGS sequence"/>
</dbReference>
<dbReference type="PANTHER" id="PTHR11645:SF0">
    <property type="entry name" value="PYRROLINE-5-CARBOXYLATE REDUCTASE 3"/>
    <property type="match status" value="1"/>
</dbReference>
<comment type="subcellular location">
    <subcellularLocation>
        <location evidence="4">Cytoplasm</location>
    </subcellularLocation>
</comment>
<dbReference type="InterPro" id="IPR000304">
    <property type="entry name" value="Pyrroline-COOH_reductase"/>
</dbReference>
<evidence type="ECO:0000259" key="8">
    <source>
        <dbReference type="Pfam" id="PF03807"/>
    </source>
</evidence>
<dbReference type="GO" id="GO:0004735">
    <property type="term" value="F:pyrroline-5-carboxylate reductase activity"/>
    <property type="evidence" value="ECO:0007669"/>
    <property type="project" value="UniProtKB-UniRule"/>
</dbReference>
<evidence type="ECO:0000256" key="6">
    <source>
        <dbReference type="PIRSR" id="PIRSR000193-1"/>
    </source>
</evidence>
<dbReference type="FunFam" id="1.10.3730.10:FF:000001">
    <property type="entry name" value="Pyrroline-5-carboxylate reductase"/>
    <property type="match status" value="1"/>
</dbReference>
<dbReference type="InterPro" id="IPR036291">
    <property type="entry name" value="NAD(P)-bd_dom_sf"/>
</dbReference>
<protein>
    <recommendedName>
        <fullName evidence="4 5">Pyrroline-5-carboxylate reductase</fullName>
        <shortName evidence="4">P5C reductase</shortName>
        <shortName evidence="4">P5CR</shortName>
        <ecNumber evidence="4 5">1.5.1.2</ecNumber>
    </recommendedName>
    <alternativeName>
        <fullName evidence="4">PCA reductase</fullName>
    </alternativeName>
</protein>
<comment type="caution">
    <text evidence="10">The sequence shown here is derived from an EMBL/GenBank/DDBJ whole genome shotgun (WGS) entry which is preliminary data.</text>
</comment>
<comment type="pathway">
    <text evidence="4">Amino-acid biosynthesis; L-proline biosynthesis; L-proline from L-glutamate 5-semialdehyde: step 1/1.</text>
</comment>
<dbReference type="GO" id="GO:0005737">
    <property type="term" value="C:cytoplasm"/>
    <property type="evidence" value="ECO:0007669"/>
    <property type="project" value="UniProtKB-SubCell"/>
</dbReference>
<comment type="similarity">
    <text evidence="1 4">Belongs to the pyrroline-5-carboxylate reductase family.</text>
</comment>
<feature type="signal peptide" evidence="7">
    <location>
        <begin position="1"/>
        <end position="24"/>
    </location>
</feature>
<keyword evidence="7" id="KW-0732">Signal</keyword>
<feature type="chain" id="PRO_5007459827" description="Pyrroline-5-carboxylate reductase" evidence="7">
    <location>
        <begin position="25"/>
        <end position="269"/>
    </location>
</feature>
<keyword evidence="4" id="KW-0641">Proline biosynthesis</keyword>
<evidence type="ECO:0000256" key="4">
    <source>
        <dbReference type="HAMAP-Rule" id="MF_01925"/>
    </source>
</evidence>
<reference evidence="10 11" key="1">
    <citation type="submission" date="2015-12" db="EMBL/GenBank/DDBJ databases">
        <title>Nitrous oxide reduction kinetics distinguish bacteria harboring typical versus atypical NosZ.</title>
        <authorList>
            <person name="Yoon S."/>
            <person name="Nissen S."/>
            <person name="Park D."/>
            <person name="Sanford R.A."/>
            <person name="Loeffler F.E."/>
        </authorList>
    </citation>
    <scope>NUCLEOTIDE SEQUENCE [LARGE SCALE GENOMIC DNA]</scope>
    <source>
        <strain evidence="10 11">ATCC BAA-841</strain>
    </source>
</reference>
<dbReference type="InterPro" id="IPR029036">
    <property type="entry name" value="P5CR_dimer"/>
</dbReference>
<keyword evidence="3 4" id="KW-0560">Oxidoreductase</keyword>
<dbReference type="SUPFAM" id="SSF48179">
    <property type="entry name" value="6-phosphogluconate dehydrogenase C-terminal domain-like"/>
    <property type="match status" value="1"/>
</dbReference>
<dbReference type="SUPFAM" id="SSF51735">
    <property type="entry name" value="NAD(P)-binding Rossmann-fold domains"/>
    <property type="match status" value="1"/>
</dbReference>
<keyword evidence="2 4" id="KW-0521">NADP</keyword>
<evidence type="ECO:0000313" key="11">
    <source>
        <dbReference type="Proteomes" id="UP000070186"/>
    </source>
</evidence>
<dbReference type="HAMAP" id="MF_01925">
    <property type="entry name" value="P5C_reductase"/>
    <property type="match status" value="1"/>
</dbReference>
<dbReference type="InterPro" id="IPR028939">
    <property type="entry name" value="P5C_Rdtase_cat_N"/>
</dbReference>
<feature type="binding site" evidence="6">
    <location>
        <begin position="70"/>
        <end position="73"/>
    </location>
    <ligand>
        <name>NADP(+)</name>
        <dbReference type="ChEBI" id="CHEBI:58349"/>
    </ligand>
</feature>
<keyword evidence="11" id="KW-1185">Reference proteome</keyword>
<dbReference type="EMBL" id="LODL01000005">
    <property type="protein sequence ID" value="KXB32321.1"/>
    <property type="molecule type" value="Genomic_DNA"/>
</dbReference>
<dbReference type="STRING" id="281362.AT959_01055"/>
<accession>A0A133XN09</accession>
<feature type="domain" description="Pyrroline-5-carboxylate reductase dimerisation" evidence="9">
    <location>
        <begin position="161"/>
        <end position="266"/>
    </location>
</feature>